<reference evidence="3 4" key="1">
    <citation type="submission" date="2023-04" db="EMBL/GenBank/DDBJ databases">
        <title>Complete genome sequence of Alisedimentitalea scapharcae.</title>
        <authorList>
            <person name="Rong J.-C."/>
            <person name="Yi M.-L."/>
            <person name="Zhao Q."/>
        </authorList>
    </citation>
    <scope>NUCLEOTIDE SEQUENCE [LARGE SCALE GENOMIC DNA]</scope>
    <source>
        <strain evidence="3 4">KCTC 42119</strain>
    </source>
</reference>
<feature type="transmembrane region" description="Helical" evidence="1">
    <location>
        <begin position="68"/>
        <end position="90"/>
    </location>
</feature>
<evidence type="ECO:0000313" key="3">
    <source>
        <dbReference type="EMBL" id="WZK87489.1"/>
    </source>
</evidence>
<evidence type="ECO:0000256" key="1">
    <source>
        <dbReference type="SAM" id="Phobius"/>
    </source>
</evidence>
<dbReference type="RefSeq" id="WP_406644743.1">
    <property type="nucleotide sequence ID" value="NZ_CP123584.1"/>
</dbReference>
<dbReference type="EMBL" id="CP123584">
    <property type="protein sequence ID" value="WZK87489.1"/>
    <property type="molecule type" value="Genomic_DNA"/>
</dbReference>
<proteinExistence type="predicted"/>
<organism evidence="3 4">
    <name type="scientific">Aliisedimentitalea scapharcae</name>
    <dbReference type="NCBI Taxonomy" id="1524259"/>
    <lineage>
        <taxon>Bacteria</taxon>
        <taxon>Pseudomonadati</taxon>
        <taxon>Pseudomonadota</taxon>
        <taxon>Alphaproteobacteria</taxon>
        <taxon>Rhodobacterales</taxon>
        <taxon>Roseobacteraceae</taxon>
        <taxon>Aliisedimentitalea</taxon>
    </lineage>
</organism>
<feature type="domain" description="Potassium channel" evidence="2">
    <location>
        <begin position="67"/>
        <end position="134"/>
    </location>
</feature>
<evidence type="ECO:0000259" key="2">
    <source>
        <dbReference type="Pfam" id="PF07885"/>
    </source>
</evidence>
<dbReference type="Proteomes" id="UP001623232">
    <property type="component" value="Chromosome"/>
</dbReference>
<keyword evidence="3" id="KW-0406">Ion transport</keyword>
<keyword evidence="1" id="KW-0472">Membrane</keyword>
<feature type="transmembrane region" description="Helical" evidence="1">
    <location>
        <begin position="40"/>
        <end position="61"/>
    </location>
</feature>
<keyword evidence="3" id="KW-0407">Ion channel</keyword>
<evidence type="ECO:0000313" key="4">
    <source>
        <dbReference type="Proteomes" id="UP001623232"/>
    </source>
</evidence>
<feature type="transmembrane region" description="Helical" evidence="1">
    <location>
        <begin position="12"/>
        <end position="34"/>
    </location>
</feature>
<keyword evidence="1" id="KW-0812">Transmembrane</keyword>
<keyword evidence="1" id="KW-1133">Transmembrane helix</keyword>
<dbReference type="InterPro" id="IPR013099">
    <property type="entry name" value="K_chnl_dom"/>
</dbReference>
<sequence>MTLLHQLLWGSLYLCICLLIEGTLLLVCISVLQWLGKRLLGIMTIGHNAVLLLTSLAFILLAHSLQVWVWAVAFVFSGALPDWNTAVYFSLISYTALGYGDVVLGPGLRIFGGFSAVTGLLAFGISTAFLVAVLGQALRQTMHIGSGDHEHDHK</sequence>
<dbReference type="Pfam" id="PF07885">
    <property type="entry name" value="Ion_trans_2"/>
    <property type="match status" value="1"/>
</dbReference>
<protein>
    <submittedName>
        <fullName evidence="3">Potassium channel family protein</fullName>
    </submittedName>
</protein>
<keyword evidence="3" id="KW-0813">Transport</keyword>
<accession>A0ABZ2XQ98</accession>
<name>A0ABZ2XQ98_9RHOB</name>
<feature type="transmembrane region" description="Helical" evidence="1">
    <location>
        <begin position="110"/>
        <end position="134"/>
    </location>
</feature>
<gene>
    <name evidence="3" type="ORF">QEZ52_12785</name>
</gene>
<dbReference type="GO" id="GO:0034220">
    <property type="term" value="P:monoatomic ion transmembrane transport"/>
    <property type="evidence" value="ECO:0007669"/>
    <property type="project" value="UniProtKB-KW"/>
</dbReference>
<dbReference type="SUPFAM" id="SSF81324">
    <property type="entry name" value="Voltage-gated potassium channels"/>
    <property type="match status" value="1"/>
</dbReference>
<dbReference type="Gene3D" id="1.10.287.70">
    <property type="match status" value="1"/>
</dbReference>
<keyword evidence="4" id="KW-1185">Reference proteome</keyword>